<sequence>MDRDCRVDWSTWHNPIRGFSADSPSGSQSGGRARQHGVSHSEITLPADDKAAPGGGSFWGHLKKKRYHSDV</sequence>
<reference evidence="2 3" key="1">
    <citation type="journal article" date="2014" name="Proc. Natl. Acad. Sci. U.S.A.">
        <title>Trajectory and genomic determinants of fungal-pathogen speciation and host adaptation.</title>
        <authorList>
            <person name="Hu X."/>
            <person name="Xiao G."/>
            <person name="Zheng P."/>
            <person name="Shang Y."/>
            <person name="Su Y."/>
            <person name="Zhang X."/>
            <person name="Liu X."/>
            <person name="Zhan S."/>
            <person name="St Leger R.J."/>
            <person name="Wang C."/>
        </authorList>
    </citation>
    <scope>NUCLEOTIDE SEQUENCE [LARGE SCALE GENOMIC DNA]</scope>
    <source>
        <strain evidence="2 3">ARSEF 1941</strain>
    </source>
</reference>
<accession>A0A0B2WX72</accession>
<protein>
    <submittedName>
        <fullName evidence="2">Uncharacterized protein</fullName>
    </submittedName>
</protein>
<evidence type="ECO:0000313" key="2">
    <source>
        <dbReference type="EMBL" id="KHN98648.1"/>
    </source>
</evidence>
<dbReference type="EMBL" id="AZHE01000007">
    <property type="protein sequence ID" value="KHN98648.1"/>
    <property type="molecule type" value="Genomic_DNA"/>
</dbReference>
<name>A0A0B2WX72_METAS</name>
<keyword evidence="3" id="KW-1185">Reference proteome</keyword>
<comment type="caution">
    <text evidence="2">The sequence shown here is derived from an EMBL/GenBank/DDBJ whole genome shotgun (WGS) entry which is preliminary data.</text>
</comment>
<dbReference type="RefSeq" id="XP_040679714.1">
    <property type="nucleotide sequence ID" value="XM_040822571.1"/>
</dbReference>
<feature type="region of interest" description="Disordered" evidence="1">
    <location>
        <begin position="1"/>
        <end position="59"/>
    </location>
</feature>
<dbReference type="GeneID" id="63738227"/>
<proteinExistence type="predicted"/>
<organism evidence="2 3">
    <name type="scientific">Metarhizium album (strain ARSEF 1941)</name>
    <dbReference type="NCBI Taxonomy" id="1081103"/>
    <lineage>
        <taxon>Eukaryota</taxon>
        <taxon>Fungi</taxon>
        <taxon>Dikarya</taxon>
        <taxon>Ascomycota</taxon>
        <taxon>Pezizomycotina</taxon>
        <taxon>Sordariomycetes</taxon>
        <taxon>Hypocreomycetidae</taxon>
        <taxon>Hypocreales</taxon>
        <taxon>Clavicipitaceae</taxon>
        <taxon>Metarhizium</taxon>
    </lineage>
</organism>
<dbReference type="AlphaFoldDB" id="A0A0B2WX72"/>
<dbReference type="HOGENOM" id="CLU_2740571_0_0_1"/>
<dbReference type="Proteomes" id="UP000030816">
    <property type="component" value="Unassembled WGS sequence"/>
</dbReference>
<evidence type="ECO:0000256" key="1">
    <source>
        <dbReference type="SAM" id="MobiDB-lite"/>
    </source>
</evidence>
<gene>
    <name evidence="2" type="ORF">MAM_03772</name>
</gene>
<evidence type="ECO:0000313" key="3">
    <source>
        <dbReference type="Proteomes" id="UP000030816"/>
    </source>
</evidence>